<gene>
    <name evidence="4" type="ORF">PHAECO_LOCUS1691</name>
</gene>
<protein>
    <submittedName>
        <fullName evidence="4">Uncharacterized protein</fullName>
    </submittedName>
</protein>
<accession>A0A9N9X0V3</accession>
<evidence type="ECO:0000256" key="1">
    <source>
        <dbReference type="ARBA" id="ARBA00022460"/>
    </source>
</evidence>
<proteinExistence type="predicted"/>
<evidence type="ECO:0000256" key="2">
    <source>
        <dbReference type="PROSITE-ProRule" id="PRU00497"/>
    </source>
</evidence>
<feature type="region of interest" description="Disordered" evidence="3">
    <location>
        <begin position="41"/>
        <end position="69"/>
    </location>
</feature>
<dbReference type="Proteomes" id="UP001153737">
    <property type="component" value="Chromosome 10"/>
</dbReference>
<keyword evidence="5" id="KW-1185">Reference proteome</keyword>
<dbReference type="PROSITE" id="PS51155">
    <property type="entry name" value="CHIT_BIND_RR_2"/>
    <property type="match status" value="1"/>
</dbReference>
<dbReference type="EMBL" id="OU896716">
    <property type="protein sequence ID" value="CAG9814309.1"/>
    <property type="molecule type" value="Genomic_DNA"/>
</dbReference>
<feature type="compositionally biased region" description="Polar residues" evidence="3">
    <location>
        <begin position="49"/>
        <end position="58"/>
    </location>
</feature>
<dbReference type="InterPro" id="IPR000618">
    <property type="entry name" value="Insect_cuticle"/>
</dbReference>
<reference evidence="4" key="2">
    <citation type="submission" date="2022-10" db="EMBL/GenBank/DDBJ databases">
        <authorList>
            <consortium name="ENA_rothamsted_submissions"/>
            <consortium name="culmorum"/>
            <person name="King R."/>
        </authorList>
    </citation>
    <scope>NUCLEOTIDE SEQUENCE</scope>
</reference>
<sequence>MSNHYGTTCSQHKTAYSRHINIYILEFGNCVESFTNKRQEVHHKHKSNYGVQDASTGDNRSKNKKRDSDLVKGYHTVDDPDGILRTLDYTADDMFTLGFNTVVEKQETPIYPAPAAYSAPVQNDQQILINKENAEGRKVNLFWLDQEKATCFITYSHNNPISFSKAKLKH</sequence>
<dbReference type="PANTHER" id="PTHR12236">
    <property type="entry name" value="STRUCTURAL CONTITUENT OF CUTICLE"/>
    <property type="match status" value="1"/>
</dbReference>
<dbReference type="InterPro" id="IPR051217">
    <property type="entry name" value="Insect_Cuticle_Struc_Prot"/>
</dbReference>
<evidence type="ECO:0000313" key="5">
    <source>
        <dbReference type="Proteomes" id="UP001153737"/>
    </source>
</evidence>
<reference evidence="4" key="1">
    <citation type="submission" date="2022-01" db="EMBL/GenBank/DDBJ databases">
        <authorList>
            <person name="King R."/>
        </authorList>
    </citation>
    <scope>NUCLEOTIDE SEQUENCE</scope>
</reference>
<name>A0A9N9X0V3_PHACE</name>
<keyword evidence="1 2" id="KW-0193">Cuticle</keyword>
<dbReference type="AlphaFoldDB" id="A0A9N9X0V3"/>
<dbReference type="GO" id="GO:0042302">
    <property type="term" value="F:structural constituent of cuticle"/>
    <property type="evidence" value="ECO:0007669"/>
    <property type="project" value="UniProtKB-UniRule"/>
</dbReference>
<evidence type="ECO:0000256" key="3">
    <source>
        <dbReference type="SAM" id="MobiDB-lite"/>
    </source>
</evidence>
<organism evidence="4 5">
    <name type="scientific">Phaedon cochleariae</name>
    <name type="common">Mustard beetle</name>
    <dbReference type="NCBI Taxonomy" id="80249"/>
    <lineage>
        <taxon>Eukaryota</taxon>
        <taxon>Metazoa</taxon>
        <taxon>Ecdysozoa</taxon>
        <taxon>Arthropoda</taxon>
        <taxon>Hexapoda</taxon>
        <taxon>Insecta</taxon>
        <taxon>Pterygota</taxon>
        <taxon>Neoptera</taxon>
        <taxon>Endopterygota</taxon>
        <taxon>Coleoptera</taxon>
        <taxon>Polyphaga</taxon>
        <taxon>Cucujiformia</taxon>
        <taxon>Chrysomeloidea</taxon>
        <taxon>Chrysomelidae</taxon>
        <taxon>Chrysomelinae</taxon>
        <taxon>Chrysomelini</taxon>
        <taxon>Phaedon</taxon>
    </lineage>
</organism>
<dbReference type="GO" id="GO:0005615">
    <property type="term" value="C:extracellular space"/>
    <property type="evidence" value="ECO:0007669"/>
    <property type="project" value="TreeGrafter"/>
</dbReference>
<dbReference type="Pfam" id="PF00379">
    <property type="entry name" value="Chitin_bind_4"/>
    <property type="match status" value="1"/>
</dbReference>
<dbReference type="GO" id="GO:0031012">
    <property type="term" value="C:extracellular matrix"/>
    <property type="evidence" value="ECO:0007669"/>
    <property type="project" value="TreeGrafter"/>
</dbReference>
<dbReference type="PANTHER" id="PTHR12236:SF75">
    <property type="entry name" value="CUTICULAR PROTEIN 62BB, ISOFORM A"/>
    <property type="match status" value="1"/>
</dbReference>
<evidence type="ECO:0000313" key="4">
    <source>
        <dbReference type="EMBL" id="CAG9814309.1"/>
    </source>
</evidence>